<comment type="caution">
    <text evidence="17">The sequence shown here is derived from an EMBL/GenBank/DDBJ whole genome shotgun (WGS) entry which is preliminary data.</text>
</comment>
<dbReference type="GO" id="GO:0005829">
    <property type="term" value="C:cytosol"/>
    <property type="evidence" value="ECO:0007669"/>
    <property type="project" value="TreeGrafter"/>
</dbReference>
<accession>A0A4R3Z933</accession>
<dbReference type="UniPathway" id="UPA00050">
    <property type="reaction ID" value="UER00461"/>
</dbReference>
<protein>
    <recommendedName>
        <fullName evidence="14">Aspartokinase</fullName>
        <ecNumber evidence="14">2.7.2.4</ecNumber>
    </recommendedName>
</protein>
<evidence type="ECO:0000256" key="1">
    <source>
        <dbReference type="ARBA" id="ARBA00003121"/>
    </source>
</evidence>
<evidence type="ECO:0000256" key="8">
    <source>
        <dbReference type="ARBA" id="ARBA00022777"/>
    </source>
</evidence>
<dbReference type="SUPFAM" id="SSF53633">
    <property type="entry name" value="Carbamate kinase-like"/>
    <property type="match status" value="1"/>
</dbReference>
<dbReference type="InterPro" id="IPR036393">
    <property type="entry name" value="AceGlu_kinase-like_sf"/>
</dbReference>
<dbReference type="InterPro" id="IPR001341">
    <property type="entry name" value="Asp_kinase"/>
</dbReference>
<keyword evidence="18" id="KW-1185">Reference proteome</keyword>
<proteinExistence type="inferred from homology"/>
<dbReference type="Gene3D" id="3.40.1160.10">
    <property type="entry name" value="Acetylglutamate kinase-like"/>
    <property type="match status" value="1"/>
</dbReference>
<keyword evidence="7 13" id="KW-0547">Nucleotide-binding</keyword>
<keyword evidence="11" id="KW-0457">Lysine biosynthesis</keyword>
<dbReference type="NCBIfam" id="TIGR00657">
    <property type="entry name" value="asp_kinases"/>
    <property type="match status" value="1"/>
</dbReference>
<keyword evidence="6 14" id="KW-0808">Transferase</keyword>
<evidence type="ECO:0000256" key="3">
    <source>
        <dbReference type="ARBA" id="ARBA00004986"/>
    </source>
</evidence>
<evidence type="ECO:0000256" key="15">
    <source>
        <dbReference type="RuleBase" id="RU004249"/>
    </source>
</evidence>
<dbReference type="GO" id="GO:0009090">
    <property type="term" value="P:homoserine biosynthetic process"/>
    <property type="evidence" value="ECO:0007669"/>
    <property type="project" value="TreeGrafter"/>
</dbReference>
<comment type="pathway">
    <text evidence="3 15">Amino-acid biosynthesis; L-methionine biosynthesis via de novo pathway; L-homoserine from L-aspartate: step 1/3.</text>
</comment>
<dbReference type="Gene3D" id="3.30.2130.10">
    <property type="entry name" value="VC0802-like"/>
    <property type="match status" value="1"/>
</dbReference>
<comment type="function">
    <text evidence="1">Catalyzes the phosphorylation of the beta-carboxyl group of aspartic acid with ATP to yield 4-phospho-L-aspartate, which is involved in the branched biosynthetic pathway leading to the biosynthesis of amino acids threonine, isoleucine and methionine.</text>
</comment>
<dbReference type="GO" id="GO:0009089">
    <property type="term" value="P:lysine biosynthetic process via diaminopimelate"/>
    <property type="evidence" value="ECO:0007669"/>
    <property type="project" value="UniProtKB-UniPathway"/>
</dbReference>
<dbReference type="GO" id="GO:0019877">
    <property type="term" value="P:diaminopimelate biosynthetic process"/>
    <property type="evidence" value="ECO:0007669"/>
    <property type="project" value="UniProtKB-KW"/>
</dbReference>
<dbReference type="InterPro" id="IPR001048">
    <property type="entry name" value="Asp/Glu/Uridylate_kinase"/>
</dbReference>
<dbReference type="AlphaFoldDB" id="A0A4R3Z933"/>
<evidence type="ECO:0000256" key="14">
    <source>
        <dbReference type="RuleBase" id="RU003448"/>
    </source>
</evidence>
<dbReference type="InterPro" id="IPR002912">
    <property type="entry name" value="ACT_dom"/>
</dbReference>
<comment type="pathway">
    <text evidence="4 15">Amino-acid biosynthesis; L-threonine biosynthesis; L-threonine from L-aspartate: step 1/5.</text>
</comment>
<keyword evidence="9 13" id="KW-0067">ATP-binding</keyword>
<dbReference type="GO" id="GO:0004072">
    <property type="term" value="F:aspartate kinase activity"/>
    <property type="evidence" value="ECO:0007669"/>
    <property type="project" value="UniProtKB-EC"/>
</dbReference>
<dbReference type="Proteomes" id="UP000295515">
    <property type="component" value="Unassembled WGS sequence"/>
</dbReference>
<dbReference type="GeneID" id="98914243"/>
<feature type="binding site" evidence="13">
    <location>
        <begin position="207"/>
        <end position="208"/>
    </location>
    <ligand>
        <name>ATP</name>
        <dbReference type="ChEBI" id="CHEBI:30616"/>
    </ligand>
</feature>
<dbReference type="CDD" id="cd04916">
    <property type="entry name" value="ACT_AKiii-YclM-BS_2"/>
    <property type="match status" value="1"/>
</dbReference>
<evidence type="ECO:0000256" key="7">
    <source>
        <dbReference type="ARBA" id="ARBA00022741"/>
    </source>
</evidence>
<dbReference type="CDD" id="cd04911">
    <property type="entry name" value="ACT_AKiii-YclM-BS_1"/>
    <property type="match status" value="1"/>
</dbReference>
<dbReference type="UniPathway" id="UPA00034">
    <property type="reaction ID" value="UER00015"/>
</dbReference>
<name>A0A4R3Z933_9FIRM</name>
<evidence type="ECO:0000256" key="2">
    <source>
        <dbReference type="ARBA" id="ARBA00004766"/>
    </source>
</evidence>
<feature type="binding site" evidence="13">
    <location>
        <begin position="6"/>
        <end position="9"/>
    </location>
    <ligand>
        <name>ATP</name>
        <dbReference type="ChEBI" id="CHEBI:30616"/>
    </ligand>
</feature>
<dbReference type="EMBL" id="SMCQ01000001">
    <property type="protein sequence ID" value="TCW03119.1"/>
    <property type="molecule type" value="Genomic_DNA"/>
</dbReference>
<dbReference type="EC" id="2.7.2.4" evidence="14"/>
<comment type="similarity">
    <text evidence="5 14">Belongs to the aspartokinase family.</text>
</comment>
<dbReference type="PROSITE" id="PS51671">
    <property type="entry name" value="ACT"/>
    <property type="match status" value="1"/>
</dbReference>
<reference evidence="17 18" key="1">
    <citation type="submission" date="2019-03" db="EMBL/GenBank/DDBJ databases">
        <title>Genomic Encyclopedia of Type Strains, Phase IV (KMG-IV): sequencing the most valuable type-strain genomes for metagenomic binning, comparative biology and taxonomic classification.</title>
        <authorList>
            <person name="Goeker M."/>
        </authorList>
    </citation>
    <scope>NUCLEOTIDE SEQUENCE [LARGE SCALE GENOMIC DNA]</scope>
    <source>
        <strain evidence="17 18">DSM 29487</strain>
    </source>
</reference>
<dbReference type="Pfam" id="PF22468">
    <property type="entry name" value="ACT_9"/>
    <property type="match status" value="1"/>
</dbReference>
<feature type="binding site" evidence="13">
    <location>
        <position position="218"/>
    </location>
    <ligand>
        <name>ATP</name>
        <dbReference type="ChEBI" id="CHEBI:30616"/>
    </ligand>
</feature>
<dbReference type="InterPro" id="IPR018042">
    <property type="entry name" value="Aspartate_kinase_CS"/>
</dbReference>
<dbReference type="FunFam" id="3.30.2130.10:FF:000001">
    <property type="entry name" value="Bifunctional aspartokinase/homoserine dehydrogenase"/>
    <property type="match status" value="1"/>
</dbReference>
<dbReference type="Pfam" id="PF00696">
    <property type="entry name" value="AA_kinase"/>
    <property type="match status" value="1"/>
</dbReference>
<evidence type="ECO:0000256" key="5">
    <source>
        <dbReference type="ARBA" id="ARBA00010122"/>
    </source>
</evidence>
<dbReference type="RefSeq" id="WP_066444684.1">
    <property type="nucleotide sequence ID" value="NZ_JANKBF010000002.1"/>
</dbReference>
<evidence type="ECO:0000256" key="10">
    <source>
        <dbReference type="ARBA" id="ARBA00022915"/>
    </source>
</evidence>
<comment type="pathway">
    <text evidence="2 15">Amino-acid biosynthesis; L-lysine biosynthesis via DAP pathway; (S)-tetrahydrodipicolinate from L-aspartate: step 1/4.</text>
</comment>
<evidence type="ECO:0000256" key="11">
    <source>
        <dbReference type="ARBA" id="ARBA00023154"/>
    </source>
</evidence>
<dbReference type="PIRSF" id="PIRSF000726">
    <property type="entry name" value="Asp_kin"/>
    <property type="match status" value="1"/>
</dbReference>
<dbReference type="GO" id="GO:0005524">
    <property type="term" value="F:ATP binding"/>
    <property type="evidence" value="ECO:0007669"/>
    <property type="project" value="UniProtKB-KW"/>
</dbReference>
<evidence type="ECO:0000313" key="18">
    <source>
        <dbReference type="Proteomes" id="UP000295515"/>
    </source>
</evidence>
<evidence type="ECO:0000259" key="16">
    <source>
        <dbReference type="PROSITE" id="PS51671"/>
    </source>
</evidence>
<feature type="binding site" evidence="13">
    <location>
        <position position="114"/>
    </location>
    <ligand>
        <name>substrate</name>
    </ligand>
</feature>
<evidence type="ECO:0000256" key="4">
    <source>
        <dbReference type="ARBA" id="ARBA00005139"/>
    </source>
</evidence>
<feature type="domain" description="ACT" evidence="16">
    <location>
        <begin position="377"/>
        <end position="439"/>
    </location>
</feature>
<keyword evidence="15" id="KW-0028">Amino-acid biosynthesis</keyword>
<dbReference type="InterPro" id="IPR005260">
    <property type="entry name" value="Asp_kin_monofn"/>
</dbReference>
<keyword evidence="8 14" id="KW-0418">Kinase</keyword>
<evidence type="ECO:0000256" key="13">
    <source>
        <dbReference type="PIRSR" id="PIRSR000726-1"/>
    </source>
</evidence>
<dbReference type="GO" id="GO:0009088">
    <property type="term" value="P:threonine biosynthetic process"/>
    <property type="evidence" value="ECO:0007669"/>
    <property type="project" value="UniProtKB-UniPathway"/>
</dbReference>
<comment type="catalytic activity">
    <reaction evidence="12 14">
        <text>L-aspartate + ATP = 4-phospho-L-aspartate + ADP</text>
        <dbReference type="Rhea" id="RHEA:23776"/>
        <dbReference type="ChEBI" id="CHEBI:29991"/>
        <dbReference type="ChEBI" id="CHEBI:30616"/>
        <dbReference type="ChEBI" id="CHEBI:57535"/>
        <dbReference type="ChEBI" id="CHEBI:456216"/>
        <dbReference type="EC" id="2.7.2.4"/>
    </reaction>
</comment>
<evidence type="ECO:0000256" key="12">
    <source>
        <dbReference type="ARBA" id="ARBA00047872"/>
    </source>
</evidence>
<dbReference type="PANTHER" id="PTHR21499">
    <property type="entry name" value="ASPARTATE KINASE"/>
    <property type="match status" value="1"/>
</dbReference>
<dbReference type="InterPro" id="IPR045865">
    <property type="entry name" value="ACT-like_dom_sf"/>
</dbReference>
<dbReference type="SUPFAM" id="SSF55021">
    <property type="entry name" value="ACT-like"/>
    <property type="match status" value="2"/>
</dbReference>
<dbReference type="NCBIfam" id="NF006540">
    <property type="entry name" value="PRK09034.1"/>
    <property type="match status" value="1"/>
</dbReference>
<feature type="binding site" evidence="13">
    <location>
        <position position="50"/>
    </location>
    <ligand>
        <name>substrate</name>
    </ligand>
</feature>
<evidence type="ECO:0000256" key="9">
    <source>
        <dbReference type="ARBA" id="ARBA00022840"/>
    </source>
</evidence>
<keyword evidence="10" id="KW-0220">Diaminopimelate biosynthesis</keyword>
<dbReference type="PANTHER" id="PTHR21499:SF67">
    <property type="entry name" value="ASPARTOKINASE 3"/>
    <property type="match status" value="1"/>
</dbReference>
<dbReference type="UniPathway" id="UPA00051">
    <property type="reaction ID" value="UER00462"/>
</dbReference>
<dbReference type="InterPro" id="IPR054352">
    <property type="entry name" value="ACT_Aspartokinase"/>
</dbReference>
<organism evidence="17 18">
    <name type="scientific">Longibaculum muris</name>
    <dbReference type="NCBI Taxonomy" id="1796628"/>
    <lineage>
        <taxon>Bacteria</taxon>
        <taxon>Bacillati</taxon>
        <taxon>Bacillota</taxon>
        <taxon>Erysipelotrichia</taxon>
        <taxon>Erysipelotrichales</taxon>
        <taxon>Coprobacillaceae</taxon>
        <taxon>Longibaculum</taxon>
    </lineage>
</organism>
<gene>
    <name evidence="17" type="ORF">EDD60_101426</name>
</gene>
<sequence length="439" mass="49056">MSKVVKFGGSSLADANQFRKVYEIIKSDDERRYVVPSAPGKRFKDDIKVTDLLYKAYNAQSEKEMTLTFNEIKERYQNIIDDLHLDISLEEDFKVIEKAFQEQIGEDYAASRGEYLNGKVLACYLGFEFIDAKDVIFIDSHGNYDAKKTDAILQERLAQVEYAVIPGFYGSLNDGSNTIKAFSRGGSDVTGAIVAKNGKVDLYENWTDVSGFLIADPRIVKNPDVIETITYKELRELSYMGASVLHENSVFPVRSEGIPINIKNTNKPEDPGTLIVESTCHKPAHVITGIAGTKGFATVMIEKDMMNSEIGFGRKVLQVFEEHDLSFEHMPSGIDTMTIIVNTEEFIDKEQDILAGIHRVVQPDSIILESDLALIAVVGRGMKASRGTAARVFNALARENINIKMIDQGSSELNIIIGVRNCYFEPAIKAIYKEFIENE</sequence>
<dbReference type="PROSITE" id="PS00324">
    <property type="entry name" value="ASPARTOKINASE"/>
    <property type="match status" value="1"/>
</dbReference>
<evidence type="ECO:0000313" key="17">
    <source>
        <dbReference type="EMBL" id="TCW03119.1"/>
    </source>
</evidence>
<evidence type="ECO:0000256" key="6">
    <source>
        <dbReference type="ARBA" id="ARBA00022679"/>
    </source>
</evidence>